<keyword evidence="3 4" id="KW-0326">Glycosidase</keyword>
<dbReference type="Gene3D" id="3.20.20.70">
    <property type="entry name" value="Aldolase class I"/>
    <property type="match status" value="1"/>
</dbReference>
<dbReference type="WBParaSite" id="ECPE_0001081101-mRNA-1">
    <property type="protein sequence ID" value="ECPE_0001081101-mRNA-1"/>
    <property type="gene ID" value="ECPE_0001081101"/>
</dbReference>
<proteinExistence type="inferred from homology"/>
<evidence type="ECO:0000313" key="7">
    <source>
        <dbReference type="WBParaSite" id="ECPE_0001081101-mRNA-1"/>
    </source>
</evidence>
<evidence type="ECO:0000256" key="1">
    <source>
        <dbReference type="ARBA" id="ARBA00009743"/>
    </source>
</evidence>
<dbReference type="AlphaFoldDB" id="A0A183AUZ3"/>
<dbReference type="PROSITE" id="PS00512">
    <property type="entry name" value="ALPHA_GALACTOSIDASE"/>
    <property type="match status" value="1"/>
</dbReference>
<dbReference type="InterPro" id="IPR002241">
    <property type="entry name" value="Glyco_hydro_27"/>
</dbReference>
<comment type="subunit">
    <text evidence="4">Homodimer.</text>
</comment>
<dbReference type="GO" id="GO:0009311">
    <property type="term" value="P:oligosaccharide metabolic process"/>
    <property type="evidence" value="ECO:0007669"/>
    <property type="project" value="TreeGrafter"/>
</dbReference>
<accession>A0A183AUZ3</accession>
<organism evidence="7">
    <name type="scientific">Echinostoma caproni</name>
    <dbReference type="NCBI Taxonomy" id="27848"/>
    <lineage>
        <taxon>Eukaryota</taxon>
        <taxon>Metazoa</taxon>
        <taxon>Spiralia</taxon>
        <taxon>Lophotrochozoa</taxon>
        <taxon>Platyhelminthes</taxon>
        <taxon>Trematoda</taxon>
        <taxon>Digenea</taxon>
        <taxon>Plagiorchiida</taxon>
        <taxon>Echinostomata</taxon>
        <taxon>Echinostomatoidea</taxon>
        <taxon>Echinostomatidae</taxon>
        <taxon>Echinostoma</taxon>
    </lineage>
</organism>
<dbReference type="OrthoDB" id="5795902at2759"/>
<dbReference type="GO" id="GO:0005737">
    <property type="term" value="C:cytoplasm"/>
    <property type="evidence" value="ECO:0007669"/>
    <property type="project" value="TreeGrafter"/>
</dbReference>
<dbReference type="InterPro" id="IPR013780">
    <property type="entry name" value="Glyco_hydro_b"/>
</dbReference>
<protein>
    <recommendedName>
        <fullName evidence="4">Alpha-galactosidase</fullName>
        <ecNumber evidence="4">3.2.1.-</ecNumber>
    </recommendedName>
</protein>
<name>A0A183AUZ3_9TREM</name>
<dbReference type="Proteomes" id="UP000272942">
    <property type="component" value="Unassembled WGS sequence"/>
</dbReference>
<dbReference type="GO" id="GO:0004557">
    <property type="term" value="F:alpha-galactosidase activity"/>
    <property type="evidence" value="ECO:0007669"/>
    <property type="project" value="TreeGrafter"/>
</dbReference>
<dbReference type="Pfam" id="PF16499">
    <property type="entry name" value="Melibiase_2"/>
    <property type="match status" value="1"/>
</dbReference>
<evidence type="ECO:0000313" key="6">
    <source>
        <dbReference type="Proteomes" id="UP000272942"/>
    </source>
</evidence>
<dbReference type="SUPFAM" id="SSF51445">
    <property type="entry name" value="(Trans)glycosidases"/>
    <property type="match status" value="1"/>
</dbReference>
<dbReference type="SUPFAM" id="SSF51011">
    <property type="entry name" value="Glycosyl hydrolase domain"/>
    <property type="match status" value="1"/>
</dbReference>
<reference evidence="7" key="1">
    <citation type="submission" date="2016-06" db="UniProtKB">
        <authorList>
            <consortium name="WormBaseParasite"/>
        </authorList>
    </citation>
    <scope>IDENTIFICATION</scope>
</reference>
<dbReference type="PRINTS" id="PR00740">
    <property type="entry name" value="GLHYDRLASE27"/>
</dbReference>
<reference evidence="5 6" key="2">
    <citation type="submission" date="2018-11" db="EMBL/GenBank/DDBJ databases">
        <authorList>
            <consortium name="Pathogen Informatics"/>
        </authorList>
    </citation>
    <scope>NUCLEOTIDE SEQUENCE [LARGE SCALE GENOMIC DNA]</scope>
    <source>
        <strain evidence="5 6">Egypt</strain>
    </source>
</reference>
<dbReference type="EMBL" id="UZAN01049652">
    <property type="protein sequence ID" value="VDP87599.1"/>
    <property type="molecule type" value="Genomic_DNA"/>
</dbReference>
<keyword evidence="6" id="KW-1185">Reference proteome</keyword>
<evidence type="ECO:0000256" key="2">
    <source>
        <dbReference type="ARBA" id="ARBA00022801"/>
    </source>
</evidence>
<evidence type="ECO:0000256" key="3">
    <source>
        <dbReference type="ARBA" id="ARBA00023295"/>
    </source>
</evidence>
<dbReference type="InterPro" id="IPR017853">
    <property type="entry name" value="GH"/>
</dbReference>
<dbReference type="GO" id="GO:0016139">
    <property type="term" value="P:glycoside catabolic process"/>
    <property type="evidence" value="ECO:0007669"/>
    <property type="project" value="TreeGrafter"/>
</dbReference>
<dbReference type="InterPro" id="IPR000111">
    <property type="entry name" value="Glyco_hydro_27/36_CS"/>
</dbReference>
<dbReference type="EC" id="3.2.1.-" evidence="4"/>
<dbReference type="InterPro" id="IPR013785">
    <property type="entry name" value="Aldolase_TIM"/>
</dbReference>
<gene>
    <name evidence="5" type="ORF">ECPE_LOCUS10778</name>
</gene>
<keyword evidence="4" id="KW-1015">Disulfide bond</keyword>
<comment type="similarity">
    <text evidence="1 4">Belongs to the glycosyl hydrolase 27 family.</text>
</comment>
<dbReference type="PANTHER" id="PTHR11452:SF83">
    <property type="entry name" value="ALPHA-GALACTOSIDASE"/>
    <property type="match status" value="1"/>
</dbReference>
<evidence type="ECO:0000256" key="4">
    <source>
        <dbReference type="RuleBase" id="RU361168"/>
    </source>
</evidence>
<evidence type="ECO:0000313" key="5">
    <source>
        <dbReference type="EMBL" id="VDP87599.1"/>
    </source>
</evidence>
<dbReference type="PANTHER" id="PTHR11452">
    <property type="entry name" value="ALPHA-GALACTOSIDASE/ALPHA-N-ACETYLGALACTOSAMINIDASE"/>
    <property type="match status" value="1"/>
</dbReference>
<keyword evidence="2 4" id="KW-0378">Hydrolase</keyword>
<sequence length="396" mass="45197">MGWTTSLRFGCETDCKTYPRDCISENLVRRIADRMKNDGWVELGYNHLVLDDCWSAKKRDPRTQRLELDPERFPGGIESLQNYLKNRGIHLGLSLNYGTVTCRNYPGSLQHLEQDAHRLANWGVEYIKLDSCFSPPDQLELGSEMFANYLKDTHRPVVFGCTYPAYINWTSDYNLLDWDKLVQVCDSWRWSPPTDGSWRAVRDTLNLYKRHVYQLQLAAYEKHWNDFDALALGNYGLSDDQKRVQMGMWCMHGSPLMISADFDTLDPVSKELLRNKNLIAINQDDLNYPSVPVTRTGENIQFWIRQLKSIPSTVGALTIINMNSGGITVSFAFSMRTVFSVLPHAPSGYSKLIDAFTGTEFAVVSNHQKVTVPVNPNGIVLYLIQPVLNGTRENCH</sequence>
<dbReference type="CDD" id="cd14792">
    <property type="entry name" value="GH27"/>
    <property type="match status" value="1"/>
</dbReference>
<dbReference type="Gene3D" id="2.60.40.1180">
    <property type="entry name" value="Golgi alpha-mannosidase II"/>
    <property type="match status" value="1"/>
</dbReference>